<protein>
    <submittedName>
        <fullName evidence="1">Uncharacterized protein</fullName>
    </submittedName>
</protein>
<dbReference type="PANTHER" id="PTHR31161">
    <property type="entry name" value="PROTEIN GRAVITROPIC IN THE LIGHT 1"/>
    <property type="match status" value="1"/>
</dbReference>
<keyword evidence="2" id="KW-1185">Reference proteome</keyword>
<accession>A0A9E7JMB0</accession>
<dbReference type="Proteomes" id="UP001055439">
    <property type="component" value="Chromosome 2"/>
</dbReference>
<name>A0A9E7JMB0_9LILI</name>
<dbReference type="EMBL" id="CP097504">
    <property type="protein sequence ID" value="URD86308.1"/>
    <property type="molecule type" value="Genomic_DNA"/>
</dbReference>
<dbReference type="InterPro" id="IPR040225">
    <property type="entry name" value="GIL1-like"/>
</dbReference>
<dbReference type="AlphaFoldDB" id="A0A9E7JMB0"/>
<sequence>MKSAAWDVNAAVGAIQPDVLCSNKPAHRTFAFQSYLCQKMFSNFQHKSYNLAALEDRSMWGCCKYFDEFTKLRYVEQIQKLSQHSTIMNFFRVKYLALVHPKMELCFFGNLDHRAMVISDQGFPSSAFFDAFTKMARRMWLLHCLFFSFERESD</sequence>
<reference evidence="1" key="1">
    <citation type="submission" date="2022-05" db="EMBL/GenBank/DDBJ databases">
        <title>The Musa troglodytarum L. genome provides insights into the mechanism of non-climacteric behaviour and enrichment of carotenoids.</title>
        <authorList>
            <person name="Wang J."/>
        </authorList>
    </citation>
    <scope>NUCLEOTIDE SEQUENCE</scope>
    <source>
        <tissue evidence="1">Leaf</tissue>
    </source>
</reference>
<gene>
    <name evidence="1" type="ORF">MUK42_24219</name>
</gene>
<dbReference type="GO" id="GO:0009959">
    <property type="term" value="P:negative gravitropism"/>
    <property type="evidence" value="ECO:0007669"/>
    <property type="project" value="InterPro"/>
</dbReference>
<dbReference type="EMBL" id="CP097504">
    <property type="protein sequence ID" value="URD86305.1"/>
    <property type="molecule type" value="Genomic_DNA"/>
</dbReference>
<evidence type="ECO:0000313" key="1">
    <source>
        <dbReference type="EMBL" id="URD86308.1"/>
    </source>
</evidence>
<dbReference type="GO" id="GO:0009639">
    <property type="term" value="P:response to red or far red light"/>
    <property type="evidence" value="ECO:0007669"/>
    <property type="project" value="InterPro"/>
</dbReference>
<evidence type="ECO:0000313" key="2">
    <source>
        <dbReference type="Proteomes" id="UP001055439"/>
    </source>
</evidence>
<proteinExistence type="predicted"/>
<dbReference type="OrthoDB" id="1741124at2759"/>
<organism evidence="1 2">
    <name type="scientific">Musa troglodytarum</name>
    <name type="common">fe'i banana</name>
    <dbReference type="NCBI Taxonomy" id="320322"/>
    <lineage>
        <taxon>Eukaryota</taxon>
        <taxon>Viridiplantae</taxon>
        <taxon>Streptophyta</taxon>
        <taxon>Embryophyta</taxon>
        <taxon>Tracheophyta</taxon>
        <taxon>Spermatophyta</taxon>
        <taxon>Magnoliopsida</taxon>
        <taxon>Liliopsida</taxon>
        <taxon>Zingiberales</taxon>
        <taxon>Musaceae</taxon>
        <taxon>Musa</taxon>
    </lineage>
</organism>